<keyword evidence="3" id="KW-1185">Reference proteome</keyword>
<name>A0ABN9X844_9DINO</name>
<proteinExistence type="predicted"/>
<accession>A0ABN9X844</accession>
<sequence>MDEPQAEPAPADLDVTALLKKAKESRGADPWRDREHARFLRGGTAAATGDGGPVPSWVVEQQGAGRSRPVGGRHTTGLLRPAAGAGAGADPADATLRRVASAGRLRQARVVAAPAGGTGAGVEAFGGAPAARRVLPAVSRPGTR</sequence>
<evidence type="ECO:0000313" key="2">
    <source>
        <dbReference type="EMBL" id="CAK0895623.1"/>
    </source>
</evidence>
<dbReference type="EMBL" id="CAUYUJ010020065">
    <property type="protein sequence ID" value="CAK0895623.1"/>
    <property type="molecule type" value="Genomic_DNA"/>
</dbReference>
<reference evidence="2" key="1">
    <citation type="submission" date="2023-10" db="EMBL/GenBank/DDBJ databases">
        <authorList>
            <person name="Chen Y."/>
            <person name="Shah S."/>
            <person name="Dougan E. K."/>
            <person name="Thang M."/>
            <person name="Chan C."/>
        </authorList>
    </citation>
    <scope>NUCLEOTIDE SEQUENCE [LARGE SCALE GENOMIC DNA]</scope>
</reference>
<evidence type="ECO:0000256" key="1">
    <source>
        <dbReference type="SAM" id="MobiDB-lite"/>
    </source>
</evidence>
<comment type="caution">
    <text evidence="2">The sequence shown here is derived from an EMBL/GenBank/DDBJ whole genome shotgun (WGS) entry which is preliminary data.</text>
</comment>
<feature type="compositionally biased region" description="Low complexity" evidence="1">
    <location>
        <begin position="81"/>
        <end position="91"/>
    </location>
</feature>
<organism evidence="2 3">
    <name type="scientific">Prorocentrum cordatum</name>
    <dbReference type="NCBI Taxonomy" id="2364126"/>
    <lineage>
        <taxon>Eukaryota</taxon>
        <taxon>Sar</taxon>
        <taxon>Alveolata</taxon>
        <taxon>Dinophyceae</taxon>
        <taxon>Prorocentrales</taxon>
        <taxon>Prorocentraceae</taxon>
        <taxon>Prorocentrum</taxon>
    </lineage>
</organism>
<evidence type="ECO:0000313" key="3">
    <source>
        <dbReference type="Proteomes" id="UP001189429"/>
    </source>
</evidence>
<protein>
    <submittedName>
        <fullName evidence="2">Uncharacterized protein</fullName>
    </submittedName>
</protein>
<gene>
    <name evidence="2" type="ORF">PCOR1329_LOCUS74318</name>
</gene>
<feature type="region of interest" description="Disordered" evidence="1">
    <location>
        <begin position="62"/>
        <end position="91"/>
    </location>
</feature>
<dbReference type="Proteomes" id="UP001189429">
    <property type="component" value="Unassembled WGS sequence"/>
</dbReference>